<evidence type="ECO:0000256" key="7">
    <source>
        <dbReference type="ARBA" id="ARBA00023136"/>
    </source>
</evidence>
<proteinExistence type="predicted"/>
<feature type="transmembrane region" description="Helical" evidence="9">
    <location>
        <begin position="472"/>
        <end position="492"/>
    </location>
</feature>
<feature type="region of interest" description="Disordered" evidence="8">
    <location>
        <begin position="1"/>
        <end position="24"/>
    </location>
</feature>
<evidence type="ECO:0000256" key="4">
    <source>
        <dbReference type="ARBA" id="ARBA00022519"/>
    </source>
</evidence>
<dbReference type="RefSeq" id="WP_006006126.1">
    <property type="nucleotide sequence ID" value="NZ_DS996356.1"/>
</dbReference>
<sequence>MARPEEASRTTASGTESGHAHEGQDLALAGERRKRFGPEFIPLNLSAPFIRRPVATTLLTIAVTLAGMVAFFLLPVAPLPEVDFPVVRVQASMPGASPETMASTVATPLERALGRIAGVTEMTSSSSLGSTRVILQFDLDRDINGAARDVQAAINAARSTLPTMPSNPTYRKVNPSGAPILILSVTSDVLSRTQLYDAASTVLAQKISQIAGVGEVTVGGGALPAVRVDISPDALHRTGLTMEDVREALAGANAFLPKGHLENESTSWTVVASDQLRTAAQYRKVIVAERDGIAIRLGDVATVTDSSQDIRQMALSNGKPSILLIVFRSPGANIIETVDRVKAMIPQLRSWLPESADLSVRMDRSQTIRASLHEVEKSLLLSMALVVLVVFLFLRNGRATSIPAVAAPVSLIGTFGVMYLCGYTLDNLSLMALTVATGFVVDDAIVVLENIVRRLEMGEKPLRAALRGAREVGFTVISISLSLVAVFIPILFMGGVVGRLFREFSVVLATAVLVSMVVSLTTTPMMCATLLRPFDEELSRRSARLRAEEGGRQGLFTRVGQLWGRFLSAMQEGYSRSLYVVLDHWKLTLTVLLLVVAANVWMYVVVPKGFFPQQDTGVIMGGIRADQSASFQDMEVKLARLVRILSADPAVDQVSAHISGGRGGGGVFISLKPLEERGISAQQVIGRLRGKMSSEPGLQIFLQAAQDIMMGGRSSRSQYQYTLQADDLDSLRRWGRRLQQEFAGIRILKDVDSDIEERGLQTLLTINRDALARLGLTMKDVDAALNNAFGQRQVSTIYEEKNQYRVVLEYALPWLEGEDSLGKVWLPGKDGAVPLLGVAEVSPAFAPLSVAHQGQFAAVTLSFNLAEGASLSQAQAAIDEARVRIGMPSTIVGSFQGTAKMYSDTVRDQVLLILAALAALYIVLGVLYESLIHPLTILSTLPSAGIGALLALRACGMEFSVIALIGVLLLCGIVKKNAIMMIDFAIDAARTRNLPPREAIHEACRLRFRPIMMTTAAAILGAVPLALGQGDGAEIRQPLGITIVGGLLVSQLLTLYTTPVVYLCLDRARLRWRRRWWRLRYGERKAALLTALCRQG</sequence>
<keyword evidence="5 9" id="KW-0812">Transmembrane</keyword>
<feature type="transmembrane region" description="Helical" evidence="9">
    <location>
        <begin position="54"/>
        <end position="74"/>
    </location>
</feature>
<dbReference type="Gene3D" id="3.30.70.1430">
    <property type="entry name" value="Multidrug efflux transporter AcrB pore domain"/>
    <property type="match status" value="2"/>
</dbReference>
<evidence type="ECO:0000256" key="9">
    <source>
        <dbReference type="SAM" id="Phobius"/>
    </source>
</evidence>
<dbReference type="Pfam" id="PF00873">
    <property type="entry name" value="ACR_tran"/>
    <property type="match status" value="1"/>
</dbReference>
<dbReference type="PANTHER" id="PTHR32063">
    <property type="match status" value="1"/>
</dbReference>
<feature type="transmembrane region" description="Helical" evidence="9">
    <location>
        <begin position="378"/>
        <end position="394"/>
    </location>
</feature>
<keyword evidence="4" id="KW-0997">Cell inner membrane</keyword>
<dbReference type="SUPFAM" id="SSF82714">
    <property type="entry name" value="Multidrug efflux transporter AcrB TolC docking domain, DN and DC subdomains"/>
    <property type="match status" value="2"/>
</dbReference>
<dbReference type="Proteomes" id="UP000003676">
    <property type="component" value="Unassembled WGS sequence"/>
</dbReference>
<evidence type="ECO:0000256" key="3">
    <source>
        <dbReference type="ARBA" id="ARBA00022475"/>
    </source>
</evidence>
<feature type="transmembrane region" description="Helical" evidence="9">
    <location>
        <begin position="960"/>
        <end position="986"/>
    </location>
</feature>
<evidence type="ECO:0000313" key="10">
    <source>
        <dbReference type="EMBL" id="EEB33696.1"/>
    </source>
</evidence>
<dbReference type="FunFam" id="1.20.1640.10:FF:000001">
    <property type="entry name" value="Efflux pump membrane transporter"/>
    <property type="match status" value="1"/>
</dbReference>
<protein>
    <submittedName>
        <fullName evidence="10">Putative ATP synthase F0, A subunit</fullName>
    </submittedName>
</protein>
<dbReference type="InterPro" id="IPR001036">
    <property type="entry name" value="Acrflvin-R"/>
</dbReference>
<dbReference type="FunFam" id="3.30.70.1430:FF:000001">
    <property type="entry name" value="Efflux pump membrane transporter"/>
    <property type="match status" value="1"/>
</dbReference>
<dbReference type="InterPro" id="IPR027463">
    <property type="entry name" value="AcrB_DN_DC_subdom"/>
</dbReference>
<comment type="caution">
    <text evidence="10">The sequence shown here is derived from an EMBL/GenBank/DDBJ whole genome shotgun (WGS) entry which is preliminary data.</text>
</comment>
<feature type="transmembrane region" description="Helical" evidence="9">
    <location>
        <begin position="1006"/>
        <end position="1027"/>
    </location>
</feature>
<feature type="transmembrane region" description="Helical" evidence="9">
    <location>
        <begin position="585"/>
        <end position="604"/>
    </location>
</feature>
<name>B6WTK4_9BACT</name>
<accession>B6WTK4</accession>
<gene>
    <name evidence="10" type="ORF">DESPIG_01410</name>
</gene>
<dbReference type="EMBL" id="ABXU01000033">
    <property type="protein sequence ID" value="EEB33696.1"/>
    <property type="molecule type" value="Genomic_DNA"/>
</dbReference>
<dbReference type="PRINTS" id="PR00702">
    <property type="entry name" value="ACRIFLAVINRP"/>
</dbReference>
<dbReference type="Gene3D" id="3.30.70.1440">
    <property type="entry name" value="Multidrug efflux transporter AcrB pore domain"/>
    <property type="match status" value="1"/>
</dbReference>
<evidence type="ECO:0000256" key="5">
    <source>
        <dbReference type="ARBA" id="ARBA00022692"/>
    </source>
</evidence>
<dbReference type="SUPFAM" id="SSF82693">
    <property type="entry name" value="Multidrug efflux transporter AcrB pore domain, PN1, PN2, PC1 and PC2 subdomains"/>
    <property type="match status" value="4"/>
</dbReference>
<evidence type="ECO:0000313" key="11">
    <source>
        <dbReference type="Proteomes" id="UP000003676"/>
    </source>
</evidence>
<keyword evidence="2" id="KW-0813">Transport</keyword>
<feature type="transmembrane region" description="Helical" evidence="9">
    <location>
        <begin position="910"/>
        <end position="928"/>
    </location>
</feature>
<dbReference type="Gene3D" id="3.30.2090.10">
    <property type="entry name" value="Multidrug efflux transporter AcrB TolC docking domain, DN and DC subdomains"/>
    <property type="match status" value="2"/>
</dbReference>
<dbReference type="eggNOG" id="COG0841">
    <property type="taxonomic scope" value="Bacteria"/>
</dbReference>
<dbReference type="HOGENOM" id="CLU_002755_1_2_7"/>
<dbReference type="GO" id="GO:0042910">
    <property type="term" value="F:xenobiotic transmembrane transporter activity"/>
    <property type="evidence" value="ECO:0007669"/>
    <property type="project" value="TreeGrafter"/>
</dbReference>
<dbReference type="STRING" id="901.DESPIGER_1307"/>
<feature type="transmembrane region" description="Helical" evidence="9">
    <location>
        <begin position="406"/>
        <end position="425"/>
    </location>
</feature>
<reference evidence="10 11" key="2">
    <citation type="submission" date="2008-10" db="EMBL/GenBank/DDBJ databases">
        <authorList>
            <person name="Fulton L."/>
            <person name="Clifton S."/>
            <person name="Fulton B."/>
            <person name="Xu J."/>
            <person name="Minx P."/>
            <person name="Pepin K.H."/>
            <person name="Johnson M."/>
            <person name="Bhonagiri V."/>
            <person name="Nash W.E."/>
            <person name="Mardis E.R."/>
            <person name="Wilson R.K."/>
        </authorList>
    </citation>
    <scope>NUCLEOTIDE SEQUENCE [LARGE SCALE GENOMIC DNA]</scope>
    <source>
        <strain evidence="10 11">ATCC 29098</strain>
    </source>
</reference>
<keyword evidence="7 9" id="KW-0472">Membrane</keyword>
<keyword evidence="3" id="KW-1003">Cell membrane</keyword>
<reference evidence="10 11" key="1">
    <citation type="submission" date="2008-10" db="EMBL/GenBank/DDBJ databases">
        <title>Draft genome sequence of Desulvovibrio piger (ATCC 29098).</title>
        <authorList>
            <person name="Sudarsanam P."/>
            <person name="Ley R."/>
            <person name="Guruge J."/>
            <person name="Turnbaugh P.J."/>
            <person name="Mahowald M."/>
            <person name="Liep D."/>
            <person name="Gordon J."/>
        </authorList>
    </citation>
    <scope>NUCLEOTIDE SEQUENCE [LARGE SCALE GENOMIC DNA]</scope>
    <source>
        <strain evidence="10 11">ATCC 29098</strain>
    </source>
</reference>
<evidence type="ECO:0000256" key="8">
    <source>
        <dbReference type="SAM" id="MobiDB-lite"/>
    </source>
</evidence>
<dbReference type="AlphaFoldDB" id="B6WTK4"/>
<dbReference type="PANTHER" id="PTHR32063:SF34">
    <property type="entry name" value="MULTIDRUG RESISTANCE PROTEIN MDTC"/>
    <property type="match status" value="1"/>
</dbReference>
<keyword evidence="6 9" id="KW-1133">Transmembrane helix</keyword>
<dbReference type="OrthoDB" id="9759330at2"/>
<dbReference type="GO" id="GO:0005886">
    <property type="term" value="C:plasma membrane"/>
    <property type="evidence" value="ECO:0007669"/>
    <property type="project" value="UniProtKB-SubCell"/>
</dbReference>
<comment type="subcellular location">
    <subcellularLocation>
        <location evidence="1">Cell inner membrane</location>
        <topology evidence="1">Multi-pass membrane protein</topology>
    </subcellularLocation>
</comment>
<evidence type="ECO:0000256" key="1">
    <source>
        <dbReference type="ARBA" id="ARBA00004429"/>
    </source>
</evidence>
<dbReference type="Gene3D" id="3.30.70.1320">
    <property type="entry name" value="Multidrug efflux transporter AcrB pore domain like"/>
    <property type="match status" value="1"/>
</dbReference>
<dbReference type="Gene3D" id="1.20.1640.10">
    <property type="entry name" value="Multidrug efflux transporter AcrB transmembrane domain"/>
    <property type="match status" value="2"/>
</dbReference>
<feature type="transmembrane region" description="Helical" evidence="9">
    <location>
        <begin position="1039"/>
        <end position="1065"/>
    </location>
</feature>
<evidence type="ECO:0000256" key="6">
    <source>
        <dbReference type="ARBA" id="ARBA00022989"/>
    </source>
</evidence>
<organism evidence="10 11">
    <name type="scientific">Desulfovibrio piger ATCC 29098</name>
    <dbReference type="NCBI Taxonomy" id="411464"/>
    <lineage>
        <taxon>Bacteria</taxon>
        <taxon>Pseudomonadati</taxon>
        <taxon>Thermodesulfobacteriota</taxon>
        <taxon>Desulfovibrionia</taxon>
        <taxon>Desulfovibrionales</taxon>
        <taxon>Desulfovibrionaceae</taxon>
        <taxon>Desulfovibrio</taxon>
    </lineage>
</organism>
<feature type="transmembrane region" description="Helical" evidence="9">
    <location>
        <begin position="504"/>
        <end position="531"/>
    </location>
</feature>
<dbReference type="SUPFAM" id="SSF82866">
    <property type="entry name" value="Multidrug efflux transporter AcrB transmembrane domain"/>
    <property type="match status" value="2"/>
</dbReference>
<evidence type="ECO:0000256" key="2">
    <source>
        <dbReference type="ARBA" id="ARBA00022448"/>
    </source>
</evidence>